<keyword evidence="7" id="KW-0413">Isomerase</keyword>
<accession>A0A3S4B7E0</accession>
<dbReference type="InterPro" id="IPR000888">
    <property type="entry name" value="RmlC-like"/>
</dbReference>
<feature type="active site" description="Proton acceptor" evidence="5">
    <location>
        <position position="81"/>
    </location>
</feature>
<dbReference type="PANTHER" id="PTHR21047:SF2">
    <property type="entry name" value="THYMIDINE DIPHOSPHO-4-KETO-RHAMNOSE 3,5-EPIMERASE"/>
    <property type="match status" value="1"/>
</dbReference>
<dbReference type="Proteomes" id="UP000289200">
    <property type="component" value="Unassembled WGS sequence"/>
</dbReference>
<organism evidence="9 10">
    <name type="scientific">Rhodoplanes serenus</name>
    <dbReference type="NCBI Taxonomy" id="200615"/>
    <lineage>
        <taxon>Bacteria</taxon>
        <taxon>Pseudomonadati</taxon>
        <taxon>Pseudomonadota</taxon>
        <taxon>Alphaproteobacteria</taxon>
        <taxon>Hyphomicrobiales</taxon>
        <taxon>Nitrobacteraceae</taxon>
        <taxon>Rhodoplanes</taxon>
    </lineage>
</organism>
<evidence type="ECO:0000256" key="5">
    <source>
        <dbReference type="PIRSR" id="PIRSR600888-1"/>
    </source>
</evidence>
<comment type="function">
    <text evidence="2 7">Catalyzes the epimerization of the C3' and C5'positions of dTDP-6-deoxy-D-xylo-4-hexulose, forming dTDP-6-deoxy-L-lyxo-4-hexulose.</text>
</comment>
<dbReference type="CDD" id="cd00438">
    <property type="entry name" value="cupin_RmlC"/>
    <property type="match status" value="1"/>
</dbReference>
<keyword evidence="10" id="KW-1185">Reference proteome</keyword>
<gene>
    <name evidence="9" type="primary">rfbC_2</name>
    <name evidence="9" type="ORF">RHODGE_RHODGE_04125</name>
</gene>
<dbReference type="GO" id="GO:0005829">
    <property type="term" value="C:cytosol"/>
    <property type="evidence" value="ECO:0007669"/>
    <property type="project" value="TreeGrafter"/>
</dbReference>
<dbReference type="GO" id="GO:0019305">
    <property type="term" value="P:dTDP-rhamnose biosynthetic process"/>
    <property type="evidence" value="ECO:0007669"/>
    <property type="project" value="UniProtKB-UniRule"/>
</dbReference>
<dbReference type="EMBL" id="UWOC01000182">
    <property type="protein sequence ID" value="VCU10921.1"/>
    <property type="molecule type" value="Genomic_DNA"/>
</dbReference>
<evidence type="ECO:0000256" key="6">
    <source>
        <dbReference type="PIRSR" id="PIRSR600888-3"/>
    </source>
</evidence>
<feature type="compositionally biased region" description="Basic and acidic residues" evidence="8">
    <location>
        <begin position="186"/>
        <end position="201"/>
    </location>
</feature>
<dbReference type="AlphaFoldDB" id="A0A3S4B7E0"/>
<dbReference type="UniPathway" id="UPA00124"/>
<dbReference type="EC" id="5.1.3.13" evidence="3 7"/>
<dbReference type="NCBIfam" id="TIGR01221">
    <property type="entry name" value="rmlC"/>
    <property type="match status" value="1"/>
</dbReference>
<feature type="active site" description="Proton donor" evidence="5">
    <location>
        <position position="151"/>
    </location>
</feature>
<sequence>MHTKNALDAQNLQIETNKAMKFHPTPLKDAFLVELDRRGDQRGFFARLFCEQEFAVAGLSGRFVQVNNSLTAKRGTLRGLHYQLPPAAETKLVRCVRGAFYDVILDLRPDSPTYGQSFGAELDDENRLMMYVPRGFAHGFVTLRDDTEALYLVDASYAPAQERGVRFDDPRFAVAWPITPAEVSDKDRAWPDFDPKYHGSDQLRGLP</sequence>
<evidence type="ECO:0000313" key="9">
    <source>
        <dbReference type="EMBL" id="VCU10921.1"/>
    </source>
</evidence>
<name>A0A3S4B7E0_9BRAD</name>
<reference evidence="10" key="1">
    <citation type="submission" date="2018-10" db="EMBL/GenBank/DDBJ databases">
        <authorList>
            <person name="Peiro R."/>
            <person name="Begona"/>
            <person name="Cbmso G."/>
            <person name="Lopez M."/>
            <person name="Gonzalez S."/>
            <person name="Sacristan E."/>
            <person name="Castillo E."/>
        </authorList>
    </citation>
    <scope>NUCLEOTIDE SEQUENCE [LARGE SCALE GENOMIC DNA]</scope>
</reference>
<dbReference type="RefSeq" id="WP_307719474.1">
    <property type="nucleotide sequence ID" value="NZ_UWOC01000182.1"/>
</dbReference>
<dbReference type="InterPro" id="IPR011051">
    <property type="entry name" value="RmlC_Cupin_sf"/>
</dbReference>
<evidence type="ECO:0000313" key="10">
    <source>
        <dbReference type="Proteomes" id="UP000289200"/>
    </source>
</evidence>
<dbReference type="GO" id="GO:0000271">
    <property type="term" value="P:polysaccharide biosynthetic process"/>
    <property type="evidence" value="ECO:0007669"/>
    <property type="project" value="TreeGrafter"/>
</dbReference>
<dbReference type="SUPFAM" id="SSF51182">
    <property type="entry name" value="RmlC-like cupins"/>
    <property type="match status" value="1"/>
</dbReference>
<evidence type="ECO:0000256" key="4">
    <source>
        <dbReference type="ARBA" id="ARBA00019595"/>
    </source>
</evidence>
<dbReference type="Pfam" id="PF00908">
    <property type="entry name" value="dTDP_sugar_isom"/>
    <property type="match status" value="1"/>
</dbReference>
<evidence type="ECO:0000256" key="2">
    <source>
        <dbReference type="ARBA" id="ARBA00001997"/>
    </source>
</evidence>
<dbReference type="Gene3D" id="2.60.120.10">
    <property type="entry name" value="Jelly Rolls"/>
    <property type="match status" value="1"/>
</dbReference>
<dbReference type="PANTHER" id="PTHR21047">
    <property type="entry name" value="DTDP-6-DEOXY-D-GLUCOSE-3,5 EPIMERASE"/>
    <property type="match status" value="1"/>
</dbReference>
<evidence type="ECO:0000256" key="3">
    <source>
        <dbReference type="ARBA" id="ARBA00012098"/>
    </source>
</evidence>
<feature type="site" description="Participates in a stacking interaction with the thymidine ring of dTDP-4-oxo-6-deoxyglucose" evidence="6">
    <location>
        <position position="157"/>
    </location>
</feature>
<evidence type="ECO:0000256" key="7">
    <source>
        <dbReference type="RuleBase" id="RU364069"/>
    </source>
</evidence>
<evidence type="ECO:0000256" key="1">
    <source>
        <dbReference type="ARBA" id="ARBA00001298"/>
    </source>
</evidence>
<comment type="similarity">
    <text evidence="7">Belongs to the dTDP-4-dehydrorhamnose 3,5-epimerase family.</text>
</comment>
<comment type="pathway">
    <text evidence="7">Carbohydrate biosynthesis; dTDP-L-rhamnose biosynthesis.</text>
</comment>
<proteinExistence type="inferred from homology"/>
<dbReference type="GO" id="GO:0008830">
    <property type="term" value="F:dTDP-4-dehydrorhamnose 3,5-epimerase activity"/>
    <property type="evidence" value="ECO:0007669"/>
    <property type="project" value="UniProtKB-UniRule"/>
</dbReference>
<protein>
    <recommendedName>
        <fullName evidence="4 7">dTDP-4-dehydrorhamnose 3,5-epimerase</fullName>
        <ecNumber evidence="3 7">5.1.3.13</ecNumber>
    </recommendedName>
    <alternativeName>
        <fullName evidence="7">Thymidine diphospho-4-keto-rhamnose 3,5-epimerase</fullName>
    </alternativeName>
</protein>
<comment type="subunit">
    <text evidence="7">Homodimer.</text>
</comment>
<dbReference type="InterPro" id="IPR014710">
    <property type="entry name" value="RmlC-like_jellyroll"/>
</dbReference>
<evidence type="ECO:0000256" key="8">
    <source>
        <dbReference type="SAM" id="MobiDB-lite"/>
    </source>
</evidence>
<comment type="catalytic activity">
    <reaction evidence="1 7">
        <text>dTDP-4-dehydro-6-deoxy-alpha-D-glucose = dTDP-4-dehydro-beta-L-rhamnose</text>
        <dbReference type="Rhea" id="RHEA:16969"/>
        <dbReference type="ChEBI" id="CHEBI:57649"/>
        <dbReference type="ChEBI" id="CHEBI:62830"/>
        <dbReference type="EC" id="5.1.3.13"/>
    </reaction>
</comment>
<comment type="caution">
    <text evidence="9">The sequence shown here is derived from an EMBL/GenBank/DDBJ whole genome shotgun (WGS) entry which is preliminary data.</text>
</comment>
<feature type="region of interest" description="Disordered" evidence="8">
    <location>
        <begin position="186"/>
        <end position="207"/>
    </location>
</feature>